<evidence type="ECO:0000256" key="1">
    <source>
        <dbReference type="SAM" id="Phobius"/>
    </source>
</evidence>
<keyword evidence="2" id="KW-1185">Reference proteome</keyword>
<keyword evidence="1" id="KW-1133">Transmembrane helix</keyword>
<feature type="transmembrane region" description="Helical" evidence="1">
    <location>
        <begin position="12"/>
        <end position="30"/>
    </location>
</feature>
<proteinExistence type="predicted"/>
<dbReference type="Proteomes" id="UP000095283">
    <property type="component" value="Unplaced"/>
</dbReference>
<feature type="transmembrane region" description="Helical" evidence="1">
    <location>
        <begin position="75"/>
        <end position="96"/>
    </location>
</feature>
<sequence>MNLCGLNHYEYFTYFLHFICTLFLFSLFAIGNSIKLKYPGLFTAKSNPNAYIYIYMLYLYKLIMNQMTISPKKLYGFRVFVGSCIFSTAIIGWKFYRNFNLLDYSLGIDLVTGRYSKFFFLPYCFVVIQYQSYRSYVSEFLNFLYFHPVKELIFHIRALLIGNYSSQHQIKIRSLATLQVIGSFFPSHSPRGLFPFIEFNGKQIYDSQVILWTLYKYFKLEVQNYFCSFS</sequence>
<keyword evidence="1" id="KW-0812">Transmembrane</keyword>
<name>A0A1I7WZR9_HETBA</name>
<organism evidence="2 3">
    <name type="scientific">Heterorhabditis bacteriophora</name>
    <name type="common">Entomopathogenic nematode worm</name>
    <dbReference type="NCBI Taxonomy" id="37862"/>
    <lineage>
        <taxon>Eukaryota</taxon>
        <taxon>Metazoa</taxon>
        <taxon>Ecdysozoa</taxon>
        <taxon>Nematoda</taxon>
        <taxon>Chromadorea</taxon>
        <taxon>Rhabditida</taxon>
        <taxon>Rhabditina</taxon>
        <taxon>Rhabditomorpha</taxon>
        <taxon>Strongyloidea</taxon>
        <taxon>Heterorhabditidae</taxon>
        <taxon>Heterorhabditis</taxon>
    </lineage>
</organism>
<dbReference type="AlphaFoldDB" id="A0A1I7WZR9"/>
<keyword evidence="1" id="KW-0472">Membrane</keyword>
<feature type="transmembrane region" description="Helical" evidence="1">
    <location>
        <begin position="50"/>
        <end position="69"/>
    </location>
</feature>
<evidence type="ECO:0000313" key="2">
    <source>
        <dbReference type="Proteomes" id="UP000095283"/>
    </source>
</evidence>
<evidence type="ECO:0000313" key="3">
    <source>
        <dbReference type="WBParaSite" id="Hba_10695"/>
    </source>
</evidence>
<dbReference type="WBParaSite" id="Hba_10695">
    <property type="protein sequence ID" value="Hba_10695"/>
    <property type="gene ID" value="Hba_10695"/>
</dbReference>
<reference evidence="3" key="1">
    <citation type="submission" date="2016-11" db="UniProtKB">
        <authorList>
            <consortium name="WormBaseParasite"/>
        </authorList>
    </citation>
    <scope>IDENTIFICATION</scope>
</reference>
<accession>A0A1I7WZR9</accession>
<protein>
    <submittedName>
        <fullName evidence="3">Cytochrome b</fullName>
    </submittedName>
</protein>